<keyword evidence="10 13" id="KW-0862">Zinc</keyword>
<feature type="binding site" evidence="13">
    <location>
        <begin position="239"/>
        <end position="243"/>
    </location>
    <ligand>
        <name>GTP</name>
        <dbReference type="ChEBI" id="CHEBI:37565"/>
    </ligand>
</feature>
<dbReference type="PATRIC" id="fig|1330330.3.peg.171"/>
<feature type="active site" description="Proton acceptor" evidence="13">
    <location>
        <position position="316"/>
    </location>
</feature>
<comment type="catalytic activity">
    <reaction evidence="12 13">
        <text>GTP + 4 H2O = 2,5-diamino-6-hydroxy-4-(5-phosphoribosylamino)-pyrimidine + formate + 2 phosphate + 3 H(+)</text>
        <dbReference type="Rhea" id="RHEA:23704"/>
        <dbReference type="ChEBI" id="CHEBI:15377"/>
        <dbReference type="ChEBI" id="CHEBI:15378"/>
        <dbReference type="ChEBI" id="CHEBI:15740"/>
        <dbReference type="ChEBI" id="CHEBI:37565"/>
        <dbReference type="ChEBI" id="CHEBI:43474"/>
        <dbReference type="ChEBI" id="CHEBI:58614"/>
        <dbReference type="EC" id="3.5.4.25"/>
    </reaction>
</comment>
<dbReference type="InterPro" id="IPR017945">
    <property type="entry name" value="DHBP_synth_RibB-like_a/b_dom"/>
</dbReference>
<dbReference type="KEGG" id="kpf:IX53_00890"/>
<feature type="binding site" evidence="13">
    <location>
        <position position="257"/>
    </location>
    <ligand>
        <name>Zn(2+)</name>
        <dbReference type="ChEBI" id="CHEBI:29105"/>
        <note>catalytic</note>
    </ligand>
</feature>
<evidence type="ECO:0000256" key="6">
    <source>
        <dbReference type="ARBA" id="ARBA00022619"/>
    </source>
</evidence>
<dbReference type="STRING" id="1330330.IX53_00890"/>
<dbReference type="UniPathway" id="UPA00275">
    <property type="reaction ID" value="UER00399"/>
</dbReference>
<dbReference type="GO" id="GO:0005525">
    <property type="term" value="F:GTP binding"/>
    <property type="evidence" value="ECO:0007669"/>
    <property type="project" value="UniProtKB-KW"/>
</dbReference>
<accession>A0A0G2ZAK8</accession>
<dbReference type="NCBIfam" id="TIGR00505">
    <property type="entry name" value="ribA"/>
    <property type="match status" value="1"/>
</dbReference>
<dbReference type="CDD" id="cd00641">
    <property type="entry name" value="GTP_cyclohydro2"/>
    <property type="match status" value="1"/>
</dbReference>
<keyword evidence="16" id="KW-1185">Reference proteome</keyword>
<dbReference type="HAMAP" id="MF_00179">
    <property type="entry name" value="RibA"/>
    <property type="match status" value="1"/>
</dbReference>
<dbReference type="Gene3D" id="3.90.870.10">
    <property type="entry name" value="DHBP synthase"/>
    <property type="match status" value="1"/>
</dbReference>
<dbReference type="GO" id="GO:0003935">
    <property type="term" value="F:GTP cyclohydrolase II activity"/>
    <property type="evidence" value="ECO:0007669"/>
    <property type="project" value="UniProtKB-UniRule"/>
</dbReference>
<dbReference type="SUPFAM" id="SSF142695">
    <property type="entry name" value="RibA-like"/>
    <property type="match status" value="1"/>
</dbReference>
<evidence type="ECO:0000256" key="3">
    <source>
        <dbReference type="ARBA" id="ARBA00004853"/>
    </source>
</evidence>
<dbReference type="GO" id="GO:0005829">
    <property type="term" value="C:cytosol"/>
    <property type="evidence" value="ECO:0007669"/>
    <property type="project" value="TreeGrafter"/>
</dbReference>
<evidence type="ECO:0000256" key="7">
    <source>
        <dbReference type="ARBA" id="ARBA00022723"/>
    </source>
</evidence>
<comment type="catalytic activity">
    <reaction evidence="1">
        <text>D-ribulose 5-phosphate = (2S)-2-hydroxy-3-oxobutyl phosphate + formate + H(+)</text>
        <dbReference type="Rhea" id="RHEA:18457"/>
        <dbReference type="ChEBI" id="CHEBI:15378"/>
        <dbReference type="ChEBI" id="CHEBI:15740"/>
        <dbReference type="ChEBI" id="CHEBI:58121"/>
        <dbReference type="ChEBI" id="CHEBI:58830"/>
        <dbReference type="EC" id="4.1.99.12"/>
    </reaction>
</comment>
<gene>
    <name evidence="13" type="primary">ribA</name>
    <name evidence="15" type="ORF">IX53_00890</name>
</gene>
<sequence>MDIAKIRKAFLEGKPVVLIDDKREMEADLIFPSELANASVINTMIDGKGMLCVAMDEHTLFEKGFFKLPSRNSETNFFVPVDHFDAGTGISASDRAKTIRALAKGENINAFRYPGHVHLLGGVGLNKRQGHTELSLELMELCGFSRSAIIIEILDSHGNSHNIDFTKQHAKKNGFLIITRNQVIQEYTKSKQLVKVVSIASLPTKFGTFQIVSFDNNYDFLEHTAIIYGDISKEPVPVRIHSECLTGDALGSLRCDCGSQLQNAMNYIKSQGRGIILYLRQEGRGIGLRNKIKAYHLQDSGMDTVDANIALGFPEDMRDYGVAAQMLRALGVQRIILLSNNPDKLSQLKHYSIIVDETRNVFGEVTPHNHFYLMTKMEKMGHVLKEVLKK</sequence>
<dbReference type="Gene3D" id="3.40.50.10990">
    <property type="entry name" value="GTP cyclohydrolase II"/>
    <property type="match status" value="1"/>
</dbReference>
<evidence type="ECO:0000259" key="14">
    <source>
        <dbReference type="Pfam" id="PF00925"/>
    </source>
</evidence>
<feature type="binding site" evidence="13">
    <location>
        <begin position="282"/>
        <end position="284"/>
    </location>
    <ligand>
        <name>GTP</name>
        <dbReference type="ChEBI" id="CHEBI:37565"/>
    </ligand>
</feature>
<evidence type="ECO:0000313" key="16">
    <source>
        <dbReference type="Proteomes" id="UP000035159"/>
    </source>
</evidence>
<dbReference type="GO" id="GO:0009231">
    <property type="term" value="P:riboflavin biosynthetic process"/>
    <property type="evidence" value="ECO:0007669"/>
    <property type="project" value="UniProtKB-UniRule"/>
</dbReference>
<dbReference type="FunFam" id="3.40.50.10990:FF:000002">
    <property type="entry name" value="GTP cyclohydrolase-2"/>
    <property type="match status" value="1"/>
</dbReference>
<evidence type="ECO:0000256" key="10">
    <source>
        <dbReference type="ARBA" id="ARBA00022833"/>
    </source>
</evidence>
<keyword evidence="7 13" id="KW-0479">Metal-binding</keyword>
<keyword evidence="8 13" id="KW-0547">Nucleotide-binding</keyword>
<evidence type="ECO:0000256" key="11">
    <source>
        <dbReference type="ARBA" id="ARBA00023134"/>
    </source>
</evidence>
<dbReference type="GO" id="GO:0008270">
    <property type="term" value="F:zinc ion binding"/>
    <property type="evidence" value="ECO:0007669"/>
    <property type="project" value="UniProtKB-UniRule"/>
</dbReference>
<feature type="active site" description="Nucleophile" evidence="13">
    <location>
        <position position="318"/>
    </location>
</feature>
<dbReference type="RefSeq" id="WP_047753749.1">
    <property type="nucleotide sequence ID" value="NZ_CASWEU010000011.1"/>
</dbReference>
<feature type="domain" description="GTP cyclohydrolase II" evidence="14">
    <location>
        <begin position="199"/>
        <end position="358"/>
    </location>
</feature>
<dbReference type="PANTHER" id="PTHR21327:SF18">
    <property type="entry name" value="3,4-DIHYDROXY-2-BUTANONE 4-PHOSPHATE SYNTHASE"/>
    <property type="match status" value="1"/>
</dbReference>
<feature type="binding site" evidence="13">
    <location>
        <position position="344"/>
    </location>
    <ligand>
        <name>GTP</name>
        <dbReference type="ChEBI" id="CHEBI:37565"/>
    </ligand>
</feature>
<keyword evidence="6 13" id="KW-0686">Riboflavin biosynthesis</keyword>
<keyword evidence="15" id="KW-0456">Lyase</keyword>
<evidence type="ECO:0000256" key="4">
    <source>
        <dbReference type="ARBA" id="ARBA00004904"/>
    </source>
</evidence>
<reference evidence="15 16" key="1">
    <citation type="submission" date="2015-04" db="EMBL/GenBank/DDBJ databases">
        <title>Complete Genome Sequence of Kosmotoga pacifica SLHLJ1.</title>
        <authorList>
            <person name="Jiang L.J."/>
            <person name="Shao Z.Z."/>
            <person name="Jebbar M."/>
        </authorList>
    </citation>
    <scope>NUCLEOTIDE SEQUENCE [LARGE SCALE GENOMIC DNA]</scope>
    <source>
        <strain evidence="15 16">SLHLJ1</strain>
    </source>
</reference>
<dbReference type="EMBL" id="CP011232">
    <property type="protein sequence ID" value="AKI96614.1"/>
    <property type="molecule type" value="Genomic_DNA"/>
</dbReference>
<dbReference type="NCBIfam" id="NF001591">
    <property type="entry name" value="PRK00393.1"/>
    <property type="match status" value="1"/>
</dbReference>
<dbReference type="PIRSF" id="PIRSF001259">
    <property type="entry name" value="RibA"/>
    <property type="match status" value="1"/>
</dbReference>
<evidence type="ECO:0000256" key="9">
    <source>
        <dbReference type="ARBA" id="ARBA00022801"/>
    </source>
</evidence>
<dbReference type="Pfam" id="PF00926">
    <property type="entry name" value="DHBP_synthase"/>
    <property type="match status" value="1"/>
</dbReference>
<keyword evidence="9 13" id="KW-0378">Hydrolase</keyword>
<dbReference type="InterPro" id="IPR036144">
    <property type="entry name" value="RibA-like_sf"/>
</dbReference>
<evidence type="ECO:0000256" key="13">
    <source>
        <dbReference type="HAMAP-Rule" id="MF_00179"/>
    </source>
</evidence>
<comment type="pathway">
    <text evidence="4">Cofactor biosynthesis; riboflavin biosynthesis; 2-hydroxy-3-oxobutyl phosphate from D-ribulose 5-phosphate: step 1/1.</text>
</comment>
<comment type="function">
    <text evidence="2">Catalyzes the conversion of D-ribulose 5-phosphate to formate and 3,4-dihydroxy-2-butanone 4-phosphate.</text>
</comment>
<proteinExistence type="inferred from homology"/>
<evidence type="ECO:0000256" key="12">
    <source>
        <dbReference type="ARBA" id="ARBA00049295"/>
    </source>
</evidence>
<dbReference type="NCBIfam" id="NF006805">
    <property type="entry name" value="PRK09318.1"/>
    <property type="match status" value="1"/>
</dbReference>
<evidence type="ECO:0000313" key="15">
    <source>
        <dbReference type="EMBL" id="AKI96614.1"/>
    </source>
</evidence>
<comment type="pathway">
    <text evidence="3 13">Cofactor biosynthesis; riboflavin biosynthesis; 5-amino-6-(D-ribitylamino)uracil from GTP: step 1/4.</text>
</comment>
<dbReference type="InterPro" id="IPR032677">
    <property type="entry name" value="GTP_cyclohydro_II"/>
</dbReference>
<feature type="binding site" evidence="13">
    <location>
        <position position="339"/>
    </location>
    <ligand>
        <name>GTP</name>
        <dbReference type="ChEBI" id="CHEBI:37565"/>
    </ligand>
</feature>
<evidence type="ECO:0000256" key="1">
    <source>
        <dbReference type="ARBA" id="ARBA00000141"/>
    </source>
</evidence>
<keyword evidence="11 13" id="KW-0342">GTP-binding</keyword>
<dbReference type="GO" id="GO:0008686">
    <property type="term" value="F:3,4-dihydroxy-2-butanone-4-phosphate synthase activity"/>
    <property type="evidence" value="ECO:0007669"/>
    <property type="project" value="UniProtKB-EC"/>
</dbReference>
<comment type="function">
    <text evidence="13">Catalyzes the conversion of GTP to 2,5-diamino-6-ribosylamino-4(3H)-pyrimidinone 5'-phosphate (DARP), formate and pyrophosphate.</text>
</comment>
<comment type="similarity">
    <text evidence="13">Belongs to the GTP cyclohydrolase II family.</text>
</comment>
<evidence type="ECO:0000256" key="2">
    <source>
        <dbReference type="ARBA" id="ARBA00002284"/>
    </source>
</evidence>
<comment type="cofactor">
    <cofactor evidence="13">
        <name>Zn(2+)</name>
        <dbReference type="ChEBI" id="CHEBI:29105"/>
    </cofactor>
    <text evidence="13">Binds 1 zinc ion per subunit.</text>
</comment>
<dbReference type="SUPFAM" id="SSF55821">
    <property type="entry name" value="YrdC/RibB"/>
    <property type="match status" value="1"/>
</dbReference>
<comment type="similarity">
    <text evidence="5">In the N-terminal section; belongs to the DHBP synthase family.</text>
</comment>
<dbReference type="InterPro" id="IPR000926">
    <property type="entry name" value="RibA"/>
</dbReference>
<dbReference type="EC" id="3.5.4.25" evidence="13"/>
<dbReference type="AlphaFoldDB" id="A0A0G2ZAK8"/>
<feature type="binding site" evidence="13">
    <location>
        <position position="260"/>
    </location>
    <ligand>
        <name>GTP</name>
        <dbReference type="ChEBI" id="CHEBI:37565"/>
    </ligand>
</feature>
<evidence type="ECO:0000256" key="5">
    <source>
        <dbReference type="ARBA" id="ARBA00005520"/>
    </source>
</evidence>
<feature type="binding site" evidence="13">
    <location>
        <position position="244"/>
    </location>
    <ligand>
        <name>Zn(2+)</name>
        <dbReference type="ChEBI" id="CHEBI:29105"/>
        <note>catalytic</note>
    </ligand>
</feature>
<name>A0A0G2ZAK8_9BACT</name>
<feature type="binding site" evidence="13">
    <location>
        <position position="304"/>
    </location>
    <ligand>
        <name>GTP</name>
        <dbReference type="ChEBI" id="CHEBI:37565"/>
    </ligand>
</feature>
<feature type="binding site" evidence="13">
    <location>
        <position position="255"/>
    </location>
    <ligand>
        <name>Zn(2+)</name>
        <dbReference type="ChEBI" id="CHEBI:29105"/>
        <note>catalytic</note>
    </ligand>
</feature>
<dbReference type="OrthoDB" id="9793111at2"/>
<dbReference type="InterPro" id="IPR000422">
    <property type="entry name" value="DHBP_synthase_RibB"/>
</dbReference>
<evidence type="ECO:0000256" key="8">
    <source>
        <dbReference type="ARBA" id="ARBA00022741"/>
    </source>
</evidence>
<dbReference type="Proteomes" id="UP000035159">
    <property type="component" value="Chromosome"/>
</dbReference>
<protein>
    <recommendedName>
        <fullName evidence="13">GTP cyclohydrolase-2</fullName>
        <ecNumber evidence="13">3.5.4.25</ecNumber>
    </recommendedName>
    <alternativeName>
        <fullName evidence="13">GTP cyclohydrolase II</fullName>
    </alternativeName>
</protein>
<dbReference type="Pfam" id="PF00925">
    <property type="entry name" value="GTP_cyclohydro2"/>
    <property type="match status" value="1"/>
</dbReference>
<organism evidence="15 16">
    <name type="scientific">Kosmotoga pacifica</name>
    <dbReference type="NCBI Taxonomy" id="1330330"/>
    <lineage>
        <taxon>Bacteria</taxon>
        <taxon>Thermotogati</taxon>
        <taxon>Thermotogota</taxon>
        <taxon>Thermotogae</taxon>
        <taxon>Kosmotogales</taxon>
        <taxon>Kosmotogaceae</taxon>
        <taxon>Kosmotoga</taxon>
    </lineage>
</organism>
<dbReference type="PANTHER" id="PTHR21327">
    <property type="entry name" value="GTP CYCLOHYDROLASE II-RELATED"/>
    <property type="match status" value="1"/>
</dbReference>